<sequence>CSITNINNESIEYIDSENHQLIYKAEGNANMILSLSDKKSNQNLNVNNEKKILRLRKVCKEQHTIDQINELKQLKRFIAYAKLINILFEQENFFRSPKLAFLNVVDLHEFNTNLNKYRPVDRLDKEIRTTFGIIYPDVTFLPFDNRSNNVYCIEIKPKQGWTFYDNNNICDDLDDTLIDFEMQKCRYCLSQYLKLKKKKIDKVSKYCPLDLFSGKPFRMLQAIKGLIGSPQNNFKLIKNGNIVYKNGLEKSVFNKMLKEIFITSKTKEERKTIFMNLLREALLRDFTIDCDPPSDCKVLTMRKDRRKKDRNQIHERNCQIFERNSLPRNSVLHRLLDNQLLVKSNFSHMQNELVTSRALQEHDEYEYIDELVQKYNHQNQCTKDQLLNSLNHKEKYFFGATSLDCSIMITFRRISDYELNNFSRELINRHTIFINGMKFLVNVTIIDLDSKTSKHFNKYLQQMRASQLAYQEFLAKLNRK</sequence>
<evidence type="ECO:0000256" key="5">
    <source>
        <dbReference type="ARBA" id="ARBA00022777"/>
    </source>
</evidence>
<accession>U5EN95</accession>
<comment type="similarity">
    <text evidence="1">Belongs to the IPK1 type 2 family.</text>
</comment>
<evidence type="ECO:0000256" key="2">
    <source>
        <dbReference type="ARBA" id="ARBA00012023"/>
    </source>
</evidence>
<evidence type="ECO:0000256" key="1">
    <source>
        <dbReference type="ARBA" id="ARBA00007229"/>
    </source>
</evidence>
<evidence type="ECO:0000256" key="4">
    <source>
        <dbReference type="ARBA" id="ARBA00022741"/>
    </source>
</evidence>
<organism evidence="8">
    <name type="scientific">Corethrella appendiculata</name>
    <dbReference type="NCBI Taxonomy" id="1370023"/>
    <lineage>
        <taxon>Eukaryota</taxon>
        <taxon>Metazoa</taxon>
        <taxon>Ecdysozoa</taxon>
        <taxon>Arthropoda</taxon>
        <taxon>Hexapoda</taxon>
        <taxon>Insecta</taxon>
        <taxon>Pterygota</taxon>
        <taxon>Neoptera</taxon>
        <taxon>Endopterygota</taxon>
        <taxon>Diptera</taxon>
        <taxon>Nematocera</taxon>
        <taxon>Culicoidea</taxon>
        <taxon>Chaoboridae</taxon>
        <taxon>Corethrella</taxon>
    </lineage>
</organism>
<dbReference type="Pfam" id="PF06090">
    <property type="entry name" value="Ins_P5_2-kin"/>
    <property type="match status" value="1"/>
</dbReference>
<dbReference type="GO" id="GO:0005634">
    <property type="term" value="C:nucleus"/>
    <property type="evidence" value="ECO:0007669"/>
    <property type="project" value="TreeGrafter"/>
</dbReference>
<keyword evidence="3 7" id="KW-0808">Transferase</keyword>
<comment type="domain">
    <text evidence="7">The EXKPK motif is conserved in inositol-pentakisphosphate 2-kinases of both family 1 and 2.</text>
</comment>
<dbReference type="AlphaFoldDB" id="U5EN95"/>
<dbReference type="PANTHER" id="PTHR14456:SF2">
    <property type="entry name" value="INOSITOL-PENTAKISPHOSPHATE 2-KINASE"/>
    <property type="match status" value="1"/>
</dbReference>
<dbReference type="EC" id="2.7.1.158" evidence="2 7"/>
<evidence type="ECO:0000256" key="3">
    <source>
        <dbReference type="ARBA" id="ARBA00022679"/>
    </source>
</evidence>
<evidence type="ECO:0000256" key="7">
    <source>
        <dbReference type="RuleBase" id="RU364126"/>
    </source>
</evidence>
<reference evidence="8" key="1">
    <citation type="journal article" date="2014" name="Insect Biochem. Mol. Biol.">
        <title>An insight into the sialome of the frog biting fly, Corethrella appendiculata.</title>
        <authorList>
            <person name="Ribeiro J.M.C."/>
            <person name="Chagas A.C."/>
            <person name="Pham V.M."/>
            <person name="Lounibos L.P."/>
            <person name="Calvo E."/>
        </authorList>
    </citation>
    <scope>NUCLEOTIDE SEQUENCE</scope>
    <source>
        <tissue evidence="8">Salivary glands</tissue>
    </source>
</reference>
<dbReference type="InterPro" id="IPR043001">
    <property type="entry name" value="IP5_2-K_N_lobe"/>
</dbReference>
<dbReference type="PANTHER" id="PTHR14456">
    <property type="entry name" value="INOSITOL POLYPHOSPHATE KINASE 1"/>
    <property type="match status" value="1"/>
</dbReference>
<dbReference type="InterPro" id="IPR009286">
    <property type="entry name" value="Ins_P5_2-kin"/>
</dbReference>
<comment type="catalytic activity">
    <reaction evidence="7">
        <text>1D-myo-inositol 1,3,4,5,6-pentakisphosphate + ATP = 1D-myo-inositol hexakisphosphate + ADP + H(+)</text>
        <dbReference type="Rhea" id="RHEA:20313"/>
        <dbReference type="ChEBI" id="CHEBI:15378"/>
        <dbReference type="ChEBI" id="CHEBI:30616"/>
        <dbReference type="ChEBI" id="CHEBI:57733"/>
        <dbReference type="ChEBI" id="CHEBI:58130"/>
        <dbReference type="ChEBI" id="CHEBI:456216"/>
        <dbReference type="EC" id="2.7.1.158"/>
    </reaction>
</comment>
<name>U5EN95_9DIPT</name>
<comment type="function">
    <text evidence="7">Phosphorylates Ins(1,3,4,5,6)P5 at position 2 to form Ins(1,2,3,4,5,6)P6 (InsP6 or phytate).</text>
</comment>
<protein>
    <recommendedName>
        <fullName evidence="2 7">Inositol-pentakisphosphate 2-kinase</fullName>
        <ecNumber evidence="2 7">2.7.1.158</ecNumber>
    </recommendedName>
</protein>
<keyword evidence="5 7" id="KW-0418">Kinase</keyword>
<feature type="non-terminal residue" evidence="8">
    <location>
        <position position="1"/>
    </location>
</feature>
<dbReference type="GO" id="GO:0032958">
    <property type="term" value="P:inositol phosphate biosynthetic process"/>
    <property type="evidence" value="ECO:0007669"/>
    <property type="project" value="TreeGrafter"/>
</dbReference>
<dbReference type="GO" id="GO:0035299">
    <property type="term" value="F:inositol-1,3,4,5,6-pentakisphosphate 2-kinase activity"/>
    <property type="evidence" value="ECO:0007669"/>
    <property type="project" value="UniProtKB-EC"/>
</dbReference>
<keyword evidence="4 7" id="KW-0547">Nucleotide-binding</keyword>
<dbReference type="EMBL" id="GANO01004204">
    <property type="protein sequence ID" value="JAB55667.1"/>
    <property type="molecule type" value="mRNA"/>
</dbReference>
<proteinExistence type="evidence at transcript level"/>
<dbReference type="GO" id="GO:0005524">
    <property type="term" value="F:ATP binding"/>
    <property type="evidence" value="ECO:0007669"/>
    <property type="project" value="UniProtKB-KW"/>
</dbReference>
<dbReference type="Gene3D" id="3.30.200.110">
    <property type="entry name" value="Inositol-pentakisphosphate 2-kinase, N-lobe"/>
    <property type="match status" value="1"/>
</dbReference>
<keyword evidence="6 7" id="KW-0067">ATP-binding</keyword>
<evidence type="ECO:0000256" key="6">
    <source>
        <dbReference type="ARBA" id="ARBA00022840"/>
    </source>
</evidence>
<evidence type="ECO:0000313" key="8">
    <source>
        <dbReference type="EMBL" id="JAB55667.1"/>
    </source>
</evidence>